<protein>
    <submittedName>
        <fullName evidence="1">Uncharacterized protein</fullName>
    </submittedName>
</protein>
<keyword evidence="2" id="KW-1185">Reference proteome</keyword>
<sequence length="96" mass="11570">MLLIDIVPFPLLPLLFHYGYHHLILIYHSLLEQQGSYTFTDKESDDHRDWVVTRALWLSRSLSVIYAKNEYTGRYFYLFSDTIDIKKHHQLMVLLR</sequence>
<evidence type="ECO:0000313" key="1">
    <source>
        <dbReference type="EMBL" id="GLR74709.1"/>
    </source>
</evidence>
<dbReference type="RefSeq" id="WP_245922064.1">
    <property type="nucleotide sequence ID" value="NZ_BSOU01000004.1"/>
</dbReference>
<comment type="caution">
    <text evidence="1">The sequence shown here is derived from an EMBL/GenBank/DDBJ whole genome shotgun (WGS) entry which is preliminary data.</text>
</comment>
<dbReference type="Proteomes" id="UP001156660">
    <property type="component" value="Unassembled WGS sequence"/>
</dbReference>
<proteinExistence type="predicted"/>
<evidence type="ECO:0000313" key="2">
    <source>
        <dbReference type="Proteomes" id="UP001156660"/>
    </source>
</evidence>
<reference evidence="2" key="1">
    <citation type="journal article" date="2019" name="Int. J. Syst. Evol. Microbiol.">
        <title>The Global Catalogue of Microorganisms (GCM) 10K type strain sequencing project: providing services to taxonomists for standard genome sequencing and annotation.</title>
        <authorList>
            <consortium name="The Broad Institute Genomics Platform"/>
            <consortium name="The Broad Institute Genome Sequencing Center for Infectious Disease"/>
            <person name="Wu L."/>
            <person name="Ma J."/>
        </authorList>
    </citation>
    <scope>NUCLEOTIDE SEQUENCE [LARGE SCALE GENOMIC DNA]</scope>
    <source>
        <strain evidence="2">NBRC 105001</strain>
    </source>
</reference>
<name>A0ABQ6AE53_9GAMM</name>
<gene>
    <name evidence="1" type="ORF">GCM10007855_15830</name>
</gene>
<organism evidence="1 2">
    <name type="scientific">Aliivibrio sifiae</name>
    <dbReference type="NCBI Taxonomy" id="566293"/>
    <lineage>
        <taxon>Bacteria</taxon>
        <taxon>Pseudomonadati</taxon>
        <taxon>Pseudomonadota</taxon>
        <taxon>Gammaproteobacteria</taxon>
        <taxon>Vibrionales</taxon>
        <taxon>Vibrionaceae</taxon>
        <taxon>Aliivibrio</taxon>
    </lineage>
</organism>
<dbReference type="EMBL" id="BSOU01000004">
    <property type="protein sequence ID" value="GLR74709.1"/>
    <property type="molecule type" value="Genomic_DNA"/>
</dbReference>
<accession>A0ABQ6AE53</accession>